<dbReference type="EMBL" id="CP151919">
    <property type="protein sequence ID" value="XAD56225.1"/>
    <property type="molecule type" value="Genomic_DNA"/>
</dbReference>
<protein>
    <recommendedName>
        <fullName evidence="3">DUF2188 domain-containing protein</fullName>
    </recommendedName>
</protein>
<keyword evidence="2" id="KW-1185">Reference proteome</keyword>
<evidence type="ECO:0000313" key="2">
    <source>
        <dbReference type="Proteomes" id="UP001453229"/>
    </source>
</evidence>
<dbReference type="Proteomes" id="UP001453229">
    <property type="component" value="Chromosome"/>
</dbReference>
<proteinExistence type="predicted"/>
<accession>A0ABZ3CYR5</accession>
<dbReference type="RefSeq" id="WP_342596340.1">
    <property type="nucleotide sequence ID" value="NZ_CP151919.1"/>
</dbReference>
<evidence type="ECO:0008006" key="3">
    <source>
        <dbReference type="Google" id="ProtNLM"/>
    </source>
</evidence>
<organism evidence="1 2">
    <name type="scientific">Salinicola lusitanus</name>
    <dbReference type="NCBI Taxonomy" id="1949085"/>
    <lineage>
        <taxon>Bacteria</taxon>
        <taxon>Pseudomonadati</taxon>
        <taxon>Pseudomonadota</taxon>
        <taxon>Gammaproteobacteria</taxon>
        <taxon>Oceanospirillales</taxon>
        <taxon>Halomonadaceae</taxon>
        <taxon>Salinicola</taxon>
    </lineage>
</organism>
<name>A0ABZ3CYR5_9GAMM</name>
<reference evidence="1 2" key="1">
    <citation type="submission" date="2024-04" db="EMBL/GenBank/DDBJ databases">
        <title>Salinicola lusitanus LLJ914,a marine bacterium isolated from the Okinawa Trough.</title>
        <authorList>
            <person name="Li J."/>
        </authorList>
    </citation>
    <scope>NUCLEOTIDE SEQUENCE [LARGE SCALE GENOMIC DNA]</scope>
    <source>
        <strain evidence="1 2">LLJ914</strain>
    </source>
</reference>
<gene>
    <name evidence="1" type="ORF">AAGT95_09590</name>
</gene>
<sequence>MDTATIRVRPAMGGYAATLKGKRATCTWSHEEAARRVARKVYGGKVDVVNDYLRDSDVAAGIQYRYHVTHHRSEA</sequence>
<evidence type="ECO:0000313" key="1">
    <source>
        <dbReference type="EMBL" id="XAD56225.1"/>
    </source>
</evidence>